<evidence type="ECO:0000313" key="1">
    <source>
        <dbReference type="EMBL" id="KAJ8399113.1"/>
    </source>
</evidence>
<accession>A0AAD7SB25</accession>
<gene>
    <name evidence="1" type="ORF">AAFF_G00414920</name>
</gene>
<reference evidence="1" key="1">
    <citation type="journal article" date="2023" name="Science">
        <title>Genome structures resolve the early diversification of teleost fishes.</title>
        <authorList>
            <person name="Parey E."/>
            <person name="Louis A."/>
            <person name="Montfort J."/>
            <person name="Bouchez O."/>
            <person name="Roques C."/>
            <person name="Iampietro C."/>
            <person name="Lluch J."/>
            <person name="Castinel A."/>
            <person name="Donnadieu C."/>
            <person name="Desvignes T."/>
            <person name="Floi Bucao C."/>
            <person name="Jouanno E."/>
            <person name="Wen M."/>
            <person name="Mejri S."/>
            <person name="Dirks R."/>
            <person name="Jansen H."/>
            <person name="Henkel C."/>
            <person name="Chen W.J."/>
            <person name="Zahm M."/>
            <person name="Cabau C."/>
            <person name="Klopp C."/>
            <person name="Thompson A.W."/>
            <person name="Robinson-Rechavi M."/>
            <person name="Braasch I."/>
            <person name="Lecointre G."/>
            <person name="Bobe J."/>
            <person name="Postlethwait J.H."/>
            <person name="Berthelot C."/>
            <person name="Roest Crollius H."/>
            <person name="Guiguen Y."/>
        </authorList>
    </citation>
    <scope>NUCLEOTIDE SEQUENCE</scope>
    <source>
        <strain evidence="1">NC1722</strain>
    </source>
</reference>
<comment type="caution">
    <text evidence="1">The sequence shown here is derived from an EMBL/GenBank/DDBJ whole genome shotgun (WGS) entry which is preliminary data.</text>
</comment>
<organism evidence="1 2">
    <name type="scientific">Aldrovandia affinis</name>
    <dbReference type="NCBI Taxonomy" id="143900"/>
    <lineage>
        <taxon>Eukaryota</taxon>
        <taxon>Metazoa</taxon>
        <taxon>Chordata</taxon>
        <taxon>Craniata</taxon>
        <taxon>Vertebrata</taxon>
        <taxon>Euteleostomi</taxon>
        <taxon>Actinopterygii</taxon>
        <taxon>Neopterygii</taxon>
        <taxon>Teleostei</taxon>
        <taxon>Notacanthiformes</taxon>
        <taxon>Halosauridae</taxon>
        <taxon>Aldrovandia</taxon>
    </lineage>
</organism>
<dbReference type="EMBL" id="JAINUG010000085">
    <property type="protein sequence ID" value="KAJ8399113.1"/>
    <property type="molecule type" value="Genomic_DNA"/>
</dbReference>
<protein>
    <submittedName>
        <fullName evidence="1">Uncharacterized protein</fullName>
    </submittedName>
</protein>
<name>A0AAD7SB25_9TELE</name>
<proteinExistence type="predicted"/>
<dbReference type="Proteomes" id="UP001221898">
    <property type="component" value="Unassembled WGS sequence"/>
</dbReference>
<dbReference type="AlphaFoldDB" id="A0AAD7SB25"/>
<sequence length="119" mass="12858">MLCCSITGKLIADSDLFRRVYPIRAHPTAHDAAVFCPRVEGRARRLTIAGDPRKRKRAFLKRIAASPRAQDVVCALSSLESVFGLAKLLLKCGISALQSERREAKASLKGHSSDATGPG</sequence>
<keyword evidence="2" id="KW-1185">Reference proteome</keyword>
<evidence type="ECO:0000313" key="2">
    <source>
        <dbReference type="Proteomes" id="UP001221898"/>
    </source>
</evidence>